<feature type="compositionally biased region" description="Polar residues" evidence="1">
    <location>
        <begin position="254"/>
        <end position="271"/>
    </location>
</feature>
<evidence type="ECO:0000256" key="1">
    <source>
        <dbReference type="SAM" id="MobiDB-lite"/>
    </source>
</evidence>
<proteinExistence type="predicted"/>
<reference evidence="2 3" key="1">
    <citation type="journal article" date="2011" name="PLoS Genet.">
        <title>Comparative genomic analysis of human fungal pathogens causing paracoccidioidomycosis.</title>
        <authorList>
            <person name="Desjardins C.A."/>
            <person name="Champion M.D."/>
            <person name="Holder J.W."/>
            <person name="Muszewska A."/>
            <person name="Goldberg J."/>
            <person name="Bailao A.M."/>
            <person name="Brigido M.M."/>
            <person name="Ferreira M.E."/>
            <person name="Garcia A.M."/>
            <person name="Grynberg M."/>
            <person name="Gujja S."/>
            <person name="Heiman D.I."/>
            <person name="Henn M.R."/>
            <person name="Kodira C.D."/>
            <person name="Leon-Narvaez H."/>
            <person name="Longo L.V."/>
            <person name="Ma L.J."/>
            <person name="Malavazi I."/>
            <person name="Matsuo A.L."/>
            <person name="Morais F.V."/>
            <person name="Pereira M."/>
            <person name="Rodriguez-Brito S."/>
            <person name="Sakthikumar S."/>
            <person name="Salem-Izacc S.M."/>
            <person name="Sykes S.M."/>
            <person name="Teixeira M.M."/>
            <person name="Vallejo M.C."/>
            <person name="Walter M.E."/>
            <person name="Yandava C."/>
            <person name="Young S."/>
            <person name="Zeng Q."/>
            <person name="Zucker J."/>
            <person name="Felipe M.S."/>
            <person name="Goldman G.H."/>
            <person name="Haas B.J."/>
            <person name="McEwen J.G."/>
            <person name="Nino-Vega G."/>
            <person name="Puccia R."/>
            <person name="San-Blas G."/>
            <person name="Soares C.M."/>
            <person name="Birren B.W."/>
            <person name="Cuomo C.A."/>
        </authorList>
    </citation>
    <scope>NUCLEOTIDE SEQUENCE [LARGE SCALE GENOMIC DNA]</scope>
    <source>
        <strain evidence="3">ATCC MYA-826 / Pb01</strain>
    </source>
</reference>
<gene>
    <name evidence="2" type="ORF">PAAG_01064</name>
</gene>
<dbReference type="KEGG" id="pbl:PAAG_01064"/>
<dbReference type="GeneID" id="9100498"/>
<dbReference type="EMBL" id="KN293993">
    <property type="protein sequence ID" value="EEH38143.2"/>
    <property type="molecule type" value="Genomic_DNA"/>
</dbReference>
<feature type="compositionally biased region" description="Low complexity" evidence="1">
    <location>
        <begin position="59"/>
        <end position="70"/>
    </location>
</feature>
<dbReference type="Proteomes" id="UP000002059">
    <property type="component" value="Partially assembled WGS sequence"/>
</dbReference>
<evidence type="ECO:0000313" key="3">
    <source>
        <dbReference type="Proteomes" id="UP000002059"/>
    </source>
</evidence>
<dbReference type="HOGENOM" id="CLU_050871_0_0_1"/>
<dbReference type="VEuPathDB" id="FungiDB:PAAG_01064"/>
<sequence>MDTSKSDYKVDWCGWGTDEMAAGSGRGSLLKMSANLFNYSMSQQRRQQSRSSSGHRSRSAQSDQQAASTAAQLEALNISSHTPPPSITVQRTPEYTPSNLSSFVTNVRVPVTREQQDWTSLQMTATVDPNTSSLPFGTDVSNHALSYSSFPVRQEQLSSVHMRGAFDYTISPHSSNFAQQNYYYTGPSQQLPDYGTRNASSMSQGFQGNFDSRISSQQGAILPDGSINMLPPDRHQYSLQSPEIPLAGQHKNRTSSTPIGQEAQGQVSSPRSRQDEYLQPAAFASHSAAEAYPNISPSTSSLTLDYVNHSPSNVAGHTLSTSHSLYDPLHPYQSSRQYPFSPILDSGIPAPAAQVDGHCTPYSVSPTPEDQVRVVNSRAKPQCWDHGCNGREFSTFSNLLRHQREKAGTATKSECPHCGTVFTRTTARNGHLAQGKCKAKREVEKQQQQE</sequence>
<accession>C1GRB9</accession>
<feature type="compositionally biased region" description="Low complexity" evidence="1">
    <location>
        <begin position="41"/>
        <end position="52"/>
    </location>
</feature>
<feature type="region of interest" description="Disordered" evidence="1">
    <location>
        <begin position="247"/>
        <end position="275"/>
    </location>
</feature>
<dbReference type="OMA" id="ENRYCAL"/>
<dbReference type="AlphaFoldDB" id="C1GRB9"/>
<keyword evidence="3" id="KW-1185">Reference proteome</keyword>
<protein>
    <recommendedName>
        <fullName evidence="4">C2H2-type domain-containing protein</fullName>
    </recommendedName>
</protein>
<evidence type="ECO:0008006" key="4">
    <source>
        <dbReference type="Google" id="ProtNLM"/>
    </source>
</evidence>
<evidence type="ECO:0000313" key="2">
    <source>
        <dbReference type="EMBL" id="EEH38143.2"/>
    </source>
</evidence>
<dbReference type="RefSeq" id="XP_015701012.1">
    <property type="nucleotide sequence ID" value="XM_015844231.1"/>
</dbReference>
<feature type="region of interest" description="Disordered" evidence="1">
    <location>
        <begin position="41"/>
        <end position="70"/>
    </location>
</feature>
<organism evidence="2 3">
    <name type="scientific">Paracoccidioides lutzii (strain ATCC MYA-826 / Pb01)</name>
    <name type="common">Paracoccidioides brasiliensis</name>
    <dbReference type="NCBI Taxonomy" id="502779"/>
    <lineage>
        <taxon>Eukaryota</taxon>
        <taxon>Fungi</taxon>
        <taxon>Dikarya</taxon>
        <taxon>Ascomycota</taxon>
        <taxon>Pezizomycotina</taxon>
        <taxon>Eurotiomycetes</taxon>
        <taxon>Eurotiomycetidae</taxon>
        <taxon>Onygenales</taxon>
        <taxon>Ajellomycetaceae</taxon>
        <taxon>Paracoccidioides</taxon>
    </lineage>
</organism>
<name>C1GRB9_PARBA</name>
<dbReference type="OrthoDB" id="5366256at2759"/>